<dbReference type="Pfam" id="PF13650">
    <property type="entry name" value="Asp_protease_2"/>
    <property type="match status" value="1"/>
</dbReference>
<dbReference type="GO" id="GO:0016779">
    <property type="term" value="F:nucleotidyltransferase activity"/>
    <property type="evidence" value="ECO:0007669"/>
    <property type="project" value="UniProtKB-KW"/>
</dbReference>
<dbReference type="InterPro" id="IPR050951">
    <property type="entry name" value="Retrovirus_Pol_polyprotein"/>
</dbReference>
<dbReference type="Pfam" id="PF17917">
    <property type="entry name" value="RT_RNaseH"/>
    <property type="match status" value="1"/>
</dbReference>
<proteinExistence type="predicted"/>
<dbReference type="EC" id="2.7.7.49" evidence="1"/>
<dbReference type="Proteomes" id="UP000683360">
    <property type="component" value="Unassembled WGS sequence"/>
</dbReference>
<keyword evidence="6" id="KW-0378">Hydrolase</keyword>
<evidence type="ECO:0000256" key="2">
    <source>
        <dbReference type="ARBA" id="ARBA00022679"/>
    </source>
</evidence>
<dbReference type="PANTHER" id="PTHR37984">
    <property type="entry name" value="PROTEIN CBG26694"/>
    <property type="match status" value="1"/>
</dbReference>
<evidence type="ECO:0000259" key="8">
    <source>
        <dbReference type="Pfam" id="PF17917"/>
    </source>
</evidence>
<reference evidence="9" key="1">
    <citation type="submission" date="2021-03" db="EMBL/GenBank/DDBJ databases">
        <authorList>
            <person name="Bekaert M."/>
        </authorList>
    </citation>
    <scope>NUCLEOTIDE SEQUENCE</scope>
</reference>
<evidence type="ECO:0000256" key="7">
    <source>
        <dbReference type="ARBA" id="ARBA00022918"/>
    </source>
</evidence>
<evidence type="ECO:0000313" key="10">
    <source>
        <dbReference type="Proteomes" id="UP000683360"/>
    </source>
</evidence>
<feature type="domain" description="Reverse transcriptase RNase H-like" evidence="8">
    <location>
        <begin position="386"/>
        <end position="485"/>
    </location>
</feature>
<dbReference type="Gene3D" id="2.40.70.10">
    <property type="entry name" value="Acid Proteases"/>
    <property type="match status" value="1"/>
</dbReference>
<dbReference type="CDD" id="cd09274">
    <property type="entry name" value="RNase_HI_RT_Ty3"/>
    <property type="match status" value="1"/>
</dbReference>
<dbReference type="InterPro" id="IPR021109">
    <property type="entry name" value="Peptidase_aspartic_dom_sf"/>
</dbReference>
<dbReference type="InterPro" id="IPR041373">
    <property type="entry name" value="RT_RNaseH"/>
</dbReference>
<dbReference type="OrthoDB" id="6144019at2759"/>
<keyword evidence="4" id="KW-0540">Nuclease</keyword>
<evidence type="ECO:0000313" key="9">
    <source>
        <dbReference type="EMBL" id="CAG2188679.1"/>
    </source>
</evidence>
<comment type="caution">
    <text evidence="9">The sequence shown here is derived from an EMBL/GenBank/DDBJ whole genome shotgun (WGS) entry which is preliminary data.</text>
</comment>
<dbReference type="GO" id="GO:0004519">
    <property type="term" value="F:endonuclease activity"/>
    <property type="evidence" value="ECO:0007669"/>
    <property type="project" value="UniProtKB-KW"/>
</dbReference>
<dbReference type="Gene3D" id="3.30.70.270">
    <property type="match status" value="1"/>
</dbReference>
<dbReference type="PANTHER" id="PTHR37984:SF5">
    <property type="entry name" value="PROTEIN NYNRIN-LIKE"/>
    <property type="match status" value="1"/>
</dbReference>
<name>A0A8S3Q3E9_MYTED</name>
<keyword evidence="5" id="KW-0255">Endonuclease</keyword>
<dbReference type="Gene3D" id="3.10.20.370">
    <property type="match status" value="1"/>
</dbReference>
<dbReference type="InterPro" id="IPR043502">
    <property type="entry name" value="DNA/RNA_pol_sf"/>
</dbReference>
<protein>
    <recommendedName>
        <fullName evidence="1">RNA-directed DNA polymerase</fullName>
        <ecNumber evidence="1">2.7.7.49</ecNumber>
    </recommendedName>
</protein>
<keyword evidence="3" id="KW-0548">Nucleotidyltransferase</keyword>
<keyword evidence="7" id="KW-0695">RNA-directed DNA polymerase</keyword>
<dbReference type="SUPFAM" id="SSF56672">
    <property type="entry name" value="DNA/RNA polymerases"/>
    <property type="match status" value="1"/>
</dbReference>
<evidence type="ECO:0000256" key="6">
    <source>
        <dbReference type="ARBA" id="ARBA00022801"/>
    </source>
</evidence>
<evidence type="ECO:0000256" key="3">
    <source>
        <dbReference type="ARBA" id="ARBA00022695"/>
    </source>
</evidence>
<dbReference type="CDD" id="cd00303">
    <property type="entry name" value="retropepsin_like"/>
    <property type="match status" value="1"/>
</dbReference>
<accession>A0A8S3Q3E9</accession>
<organism evidence="9 10">
    <name type="scientific">Mytilus edulis</name>
    <name type="common">Blue mussel</name>
    <dbReference type="NCBI Taxonomy" id="6550"/>
    <lineage>
        <taxon>Eukaryota</taxon>
        <taxon>Metazoa</taxon>
        <taxon>Spiralia</taxon>
        <taxon>Lophotrochozoa</taxon>
        <taxon>Mollusca</taxon>
        <taxon>Bivalvia</taxon>
        <taxon>Autobranchia</taxon>
        <taxon>Pteriomorphia</taxon>
        <taxon>Mytilida</taxon>
        <taxon>Mytiloidea</taxon>
        <taxon>Mytilidae</taxon>
        <taxon>Mytilinae</taxon>
        <taxon>Mytilus</taxon>
    </lineage>
</organism>
<dbReference type="EMBL" id="CAJPWZ010000272">
    <property type="protein sequence ID" value="CAG2188679.1"/>
    <property type="molecule type" value="Genomic_DNA"/>
</dbReference>
<keyword evidence="2" id="KW-0808">Transferase</keyword>
<dbReference type="InterPro" id="IPR043128">
    <property type="entry name" value="Rev_trsase/Diguanyl_cyclase"/>
</dbReference>
<dbReference type="SUPFAM" id="SSF50630">
    <property type="entry name" value="Acid proteases"/>
    <property type="match status" value="1"/>
</dbReference>
<dbReference type="FunFam" id="3.10.20.370:FF:000001">
    <property type="entry name" value="Retrovirus-related Pol polyprotein from transposon 17.6-like protein"/>
    <property type="match status" value="1"/>
</dbReference>
<sequence>MLDMWETWAHEQRLQPESGKLKQADVKGHTSAKILDPDRNYPLDEDKVETDCFSTGLSIVCSGKIEGRLVDMLVDTGSVYTLISEALWETLRSNLCTSDRYRCAAGSSTNVPSTLELVREQHKVVSANGEPIDILGKTQLSICIGQEVGIQSVLVARDLAQECILGVDFMRAHKLIIDFDTMALKTKTTNICLKKGNANLACNIKSAKTEIIPAGHEMIIDGKLVAKGRGEIMTTNHVGMIESKLRQTNEKPVLLARSLVTSQNLTVPLRIANFSSEDVTIYKNTTLGIFSTIDEDFDKDKGVCGAVNSSTVCTGIRNTIDNMHVDCSLNLEQKEDSIPYIASPLYKLTQQNTLFIWNDRCQDAFLELKRRLTTAPILAFPRSDCEFIVDTDASDFGIGAVLSQIQNEKEVVIAYSSRTLSKSERNYCTTRKELLALVFFIKQYRHYLYGKKFRARTDHKALKWLFSMKEPEGQTAQWITQLSEYEFSIEHREGKRHRNADGMSRIPCHQCGNDENITSAVNRQFCYVQNDTSRRQQELVIKNDTSAGSGTACCSSRITDTSSTLRDQSSNDSFQKAQQEQDKDIYMVLSWDIGNRRPEFRDVEGKVPWLRTCGASLTNWYYTMKCYI</sequence>
<dbReference type="AlphaFoldDB" id="A0A8S3Q3E9"/>
<evidence type="ECO:0000256" key="4">
    <source>
        <dbReference type="ARBA" id="ARBA00022722"/>
    </source>
</evidence>
<evidence type="ECO:0000256" key="1">
    <source>
        <dbReference type="ARBA" id="ARBA00012493"/>
    </source>
</evidence>
<evidence type="ECO:0000256" key="5">
    <source>
        <dbReference type="ARBA" id="ARBA00022759"/>
    </source>
</evidence>
<gene>
    <name evidence="9" type="ORF">MEDL_4051</name>
</gene>
<keyword evidence="10" id="KW-1185">Reference proteome</keyword>